<keyword evidence="2" id="KW-1133">Transmembrane helix</keyword>
<dbReference type="Proteomes" id="UP000637757">
    <property type="component" value="Unassembled WGS sequence"/>
</dbReference>
<evidence type="ECO:0000313" key="3">
    <source>
        <dbReference type="EMBL" id="MBF8808029.1"/>
    </source>
</evidence>
<sequence>MEIILLRSSMIAQIDVFKNMSTFLSDYMVYILGGIVGFVFLMLLFSKKMSAKPTNKNFSSKTTSKQGQYKKFK</sequence>
<organism evidence="3 4">
    <name type="scientific">Enterococcus lacertideformus</name>
    <dbReference type="NCBI Taxonomy" id="2771493"/>
    <lineage>
        <taxon>Bacteria</taxon>
        <taxon>Bacillati</taxon>
        <taxon>Bacillota</taxon>
        <taxon>Bacilli</taxon>
        <taxon>Lactobacillales</taxon>
        <taxon>Enterococcaceae</taxon>
        <taxon>Enterococcus</taxon>
    </lineage>
</organism>
<feature type="region of interest" description="Disordered" evidence="1">
    <location>
        <begin position="51"/>
        <end position="73"/>
    </location>
</feature>
<evidence type="ECO:0000256" key="1">
    <source>
        <dbReference type="SAM" id="MobiDB-lite"/>
    </source>
</evidence>
<dbReference type="AlphaFoldDB" id="A0A931AZ43"/>
<evidence type="ECO:0000313" key="4">
    <source>
        <dbReference type="Proteomes" id="UP000637757"/>
    </source>
</evidence>
<proteinExistence type="predicted"/>
<evidence type="ECO:0000256" key="2">
    <source>
        <dbReference type="SAM" id="Phobius"/>
    </source>
</evidence>
<accession>A0A931AZ43</accession>
<dbReference type="EMBL" id="JADAKE010000016">
    <property type="protein sequence ID" value="MBF8808029.1"/>
    <property type="molecule type" value="Genomic_DNA"/>
</dbReference>
<keyword evidence="2" id="KW-0812">Transmembrane</keyword>
<feature type="compositionally biased region" description="Polar residues" evidence="1">
    <location>
        <begin position="52"/>
        <end position="67"/>
    </location>
</feature>
<reference evidence="3" key="1">
    <citation type="submission" date="2020-09" db="EMBL/GenBank/DDBJ databases">
        <title>Genomic insights into the novelty and pathogenicity of a unique biofilm-forming Enterococcus sp. bacteria (Enterococcus lacertideformus) identified in reptiles.</title>
        <authorList>
            <person name="Agius J.E."/>
            <person name="Phalen D.N."/>
            <person name="Rose K."/>
            <person name="Eden J.-S."/>
        </authorList>
    </citation>
    <scope>NUCLEOTIDE SEQUENCE</scope>
    <source>
        <strain evidence="3">PHRS 0518</strain>
    </source>
</reference>
<comment type="caution">
    <text evidence="3">The sequence shown here is derived from an EMBL/GenBank/DDBJ whole genome shotgun (WGS) entry which is preliminary data.</text>
</comment>
<protein>
    <submittedName>
        <fullName evidence="3">Uncharacterized protein</fullName>
    </submittedName>
</protein>
<feature type="transmembrane region" description="Helical" evidence="2">
    <location>
        <begin position="27"/>
        <end position="46"/>
    </location>
</feature>
<name>A0A931AZ43_9ENTE</name>
<gene>
    <name evidence="3" type="ORF">IC227_06420</name>
</gene>
<keyword evidence="4" id="KW-1185">Reference proteome</keyword>
<keyword evidence="2" id="KW-0472">Membrane</keyword>